<sequence length="104" mass="11902">MEDFKGKKSNSVSVRMTPMERMLIESRAKETGMSMSSYMVLCSLGKELKFLSQEQKTAYKHLATYHSHFSRIGSLVRNRADITAEVSEVIREIKKQLDAIRNGE</sequence>
<accession>A0A376C3M7</accession>
<dbReference type="EMBL" id="UFVQ01000002">
    <property type="protein sequence ID" value="STA51392.1"/>
    <property type="molecule type" value="Genomic_DNA"/>
</dbReference>
<evidence type="ECO:0000313" key="2">
    <source>
        <dbReference type="Proteomes" id="UP000255224"/>
    </source>
</evidence>
<protein>
    <submittedName>
        <fullName evidence="1">Conjugal transfer relaxosome component TraJ</fullName>
    </submittedName>
</protein>
<evidence type="ECO:0000313" key="1">
    <source>
        <dbReference type="EMBL" id="STA51392.1"/>
    </source>
</evidence>
<dbReference type="AlphaFoldDB" id="A0A376C3M7"/>
<organism evidence="1 2">
    <name type="scientific">Chryseobacterium carnipullorum</name>
    <dbReference type="NCBI Taxonomy" id="1124835"/>
    <lineage>
        <taxon>Bacteria</taxon>
        <taxon>Pseudomonadati</taxon>
        <taxon>Bacteroidota</taxon>
        <taxon>Flavobacteriia</taxon>
        <taxon>Flavobacteriales</taxon>
        <taxon>Weeksellaceae</taxon>
        <taxon>Chryseobacterium group</taxon>
        <taxon>Chryseobacterium</taxon>
    </lineage>
</organism>
<name>A0A376C3M7_CHRCU</name>
<dbReference type="Proteomes" id="UP000255224">
    <property type="component" value="Unassembled WGS sequence"/>
</dbReference>
<reference evidence="1 2" key="1">
    <citation type="submission" date="2018-06" db="EMBL/GenBank/DDBJ databases">
        <authorList>
            <consortium name="Pathogen Informatics"/>
            <person name="Doyle S."/>
        </authorList>
    </citation>
    <scope>NUCLEOTIDE SEQUENCE [LARGE SCALE GENOMIC DNA]</scope>
    <source>
        <strain evidence="1 2">NCTC13533</strain>
    </source>
</reference>
<dbReference type="InterPro" id="IPR053842">
    <property type="entry name" value="NikA-like"/>
</dbReference>
<dbReference type="Pfam" id="PF21983">
    <property type="entry name" value="NikA-like"/>
    <property type="match status" value="1"/>
</dbReference>
<gene>
    <name evidence="1" type="ORF">NCTC13533_00049</name>
</gene>
<proteinExistence type="predicted"/>
<dbReference type="RefSeq" id="WP_128124710.1">
    <property type="nucleotide sequence ID" value="NZ_UFVQ01000002.1"/>
</dbReference>